<accession>A0A6B0XWB7</accession>
<sequence>MNNYVPEVMAGLRSLRPDGTLGRSPYVAVFQRIPNSQAIRLRFLELDSAEFAALRRRAIKSGMLGRTRARQYGWCN</sequence>
<dbReference type="AlphaFoldDB" id="A0A6B0XWB7"/>
<name>A0A6B0XWB7_9RHOB</name>
<reference evidence="1" key="1">
    <citation type="submission" date="2019-09" db="EMBL/GenBank/DDBJ databases">
        <title>Characterisation of the sponge microbiome using genome-centric metagenomics.</title>
        <authorList>
            <person name="Engelberts J.P."/>
            <person name="Robbins S.J."/>
            <person name="De Goeij J.M."/>
            <person name="Aranda M."/>
            <person name="Bell S.C."/>
            <person name="Webster N.S."/>
        </authorList>
    </citation>
    <scope>NUCLEOTIDE SEQUENCE</scope>
    <source>
        <strain evidence="1">SB0664_bin_43</strain>
    </source>
</reference>
<gene>
    <name evidence="1" type="ORF">F4Y60_01910</name>
</gene>
<dbReference type="EMBL" id="VXRY01000076">
    <property type="protein sequence ID" value="MXY32848.1"/>
    <property type="molecule type" value="Genomic_DNA"/>
</dbReference>
<evidence type="ECO:0000313" key="1">
    <source>
        <dbReference type="EMBL" id="MXY32848.1"/>
    </source>
</evidence>
<protein>
    <submittedName>
        <fullName evidence="1">Uncharacterized protein</fullName>
    </submittedName>
</protein>
<comment type="caution">
    <text evidence="1">The sequence shown here is derived from an EMBL/GenBank/DDBJ whole genome shotgun (WGS) entry which is preliminary data.</text>
</comment>
<proteinExistence type="predicted"/>
<organism evidence="1">
    <name type="scientific">Boseongicola sp. SB0664_bin_43</name>
    <dbReference type="NCBI Taxonomy" id="2604844"/>
    <lineage>
        <taxon>Bacteria</taxon>
        <taxon>Pseudomonadati</taxon>
        <taxon>Pseudomonadota</taxon>
        <taxon>Alphaproteobacteria</taxon>
        <taxon>Rhodobacterales</taxon>
        <taxon>Paracoccaceae</taxon>
        <taxon>Boseongicola</taxon>
    </lineage>
</organism>